<sequence length="225" mass="25130">MQADQDIAISTDGTSLLEEDGKENMDVLQVGTLSYMSLEAFMVNETDADVLLLSNELKHKLCDISLICKCWSWSRCKVVDIVAYASFPVTAYAEEQILSAVRVVAAVVIFSGLITGVLVCHCFQVSNEYIFFSSSYRSCKEIDDSDRWERRKGLAITGSMSYPDRTGQPVECVVMVIKLAMLSTSKEELVEKLLSVDCDLPQYMDVPKWKDGSDHYGSESVQVRC</sequence>
<evidence type="ECO:0000313" key="2">
    <source>
        <dbReference type="Proteomes" id="UP000245207"/>
    </source>
</evidence>
<name>A0A2U1KE13_ARTAN</name>
<evidence type="ECO:0000313" key="1">
    <source>
        <dbReference type="EMBL" id="PWA35022.1"/>
    </source>
</evidence>
<proteinExistence type="predicted"/>
<dbReference type="Proteomes" id="UP000245207">
    <property type="component" value="Unassembled WGS sequence"/>
</dbReference>
<keyword evidence="2" id="KW-1185">Reference proteome</keyword>
<gene>
    <name evidence="1" type="ORF">CTI12_AA613380</name>
</gene>
<protein>
    <submittedName>
        <fullName evidence="1">Alcohol dehydrogenase superfamily, zinc-type</fullName>
    </submittedName>
</protein>
<dbReference type="EMBL" id="PKPP01020862">
    <property type="protein sequence ID" value="PWA35022.1"/>
    <property type="molecule type" value="Genomic_DNA"/>
</dbReference>
<accession>A0A2U1KE13</accession>
<organism evidence="1 2">
    <name type="scientific">Artemisia annua</name>
    <name type="common">Sweet wormwood</name>
    <dbReference type="NCBI Taxonomy" id="35608"/>
    <lineage>
        <taxon>Eukaryota</taxon>
        <taxon>Viridiplantae</taxon>
        <taxon>Streptophyta</taxon>
        <taxon>Embryophyta</taxon>
        <taxon>Tracheophyta</taxon>
        <taxon>Spermatophyta</taxon>
        <taxon>Magnoliopsida</taxon>
        <taxon>eudicotyledons</taxon>
        <taxon>Gunneridae</taxon>
        <taxon>Pentapetalae</taxon>
        <taxon>asterids</taxon>
        <taxon>campanulids</taxon>
        <taxon>Asterales</taxon>
        <taxon>Asteraceae</taxon>
        <taxon>Asteroideae</taxon>
        <taxon>Anthemideae</taxon>
        <taxon>Artemisiinae</taxon>
        <taxon>Artemisia</taxon>
    </lineage>
</organism>
<comment type="caution">
    <text evidence="1">The sequence shown here is derived from an EMBL/GenBank/DDBJ whole genome shotgun (WGS) entry which is preliminary data.</text>
</comment>
<reference evidence="1 2" key="1">
    <citation type="journal article" date="2018" name="Mol. Plant">
        <title>The genome of Artemisia annua provides insight into the evolution of Asteraceae family and artemisinin biosynthesis.</title>
        <authorList>
            <person name="Shen Q."/>
            <person name="Zhang L."/>
            <person name="Liao Z."/>
            <person name="Wang S."/>
            <person name="Yan T."/>
            <person name="Shi P."/>
            <person name="Liu M."/>
            <person name="Fu X."/>
            <person name="Pan Q."/>
            <person name="Wang Y."/>
            <person name="Lv Z."/>
            <person name="Lu X."/>
            <person name="Zhang F."/>
            <person name="Jiang W."/>
            <person name="Ma Y."/>
            <person name="Chen M."/>
            <person name="Hao X."/>
            <person name="Li L."/>
            <person name="Tang Y."/>
            <person name="Lv G."/>
            <person name="Zhou Y."/>
            <person name="Sun X."/>
            <person name="Brodelius P.E."/>
            <person name="Rose J.K.C."/>
            <person name="Tang K."/>
        </authorList>
    </citation>
    <scope>NUCLEOTIDE SEQUENCE [LARGE SCALE GENOMIC DNA]</scope>
    <source>
        <strain evidence="2">cv. Huhao1</strain>
        <tissue evidence="1">Leaf</tissue>
    </source>
</reference>
<dbReference type="AlphaFoldDB" id="A0A2U1KE13"/>